<comment type="caution">
    <text evidence="2">The sequence shown here is derived from an EMBL/GenBank/DDBJ whole genome shotgun (WGS) entry which is preliminary data.</text>
</comment>
<keyword evidence="1" id="KW-0812">Transmembrane</keyword>
<keyword evidence="1" id="KW-1133">Transmembrane helix</keyword>
<accession>A0A1R0GYA6</accession>
<dbReference type="AlphaFoldDB" id="A0A1R0GYA6"/>
<gene>
    <name evidence="2" type="ORF">AYI68_g4063</name>
</gene>
<dbReference type="PANTHER" id="PTHR21229">
    <property type="entry name" value="LUNG SEVEN TRANSMEMBRANE RECEPTOR"/>
    <property type="match status" value="1"/>
</dbReference>
<dbReference type="Proteomes" id="UP000187455">
    <property type="component" value="Unassembled WGS sequence"/>
</dbReference>
<dbReference type="PANTHER" id="PTHR21229:SF2">
    <property type="entry name" value="RE59932P"/>
    <property type="match status" value="1"/>
</dbReference>
<keyword evidence="3" id="KW-1185">Reference proteome</keyword>
<feature type="transmembrane region" description="Helical" evidence="1">
    <location>
        <begin position="188"/>
        <end position="208"/>
    </location>
</feature>
<dbReference type="GO" id="GO:0005794">
    <property type="term" value="C:Golgi apparatus"/>
    <property type="evidence" value="ECO:0007669"/>
    <property type="project" value="TreeGrafter"/>
</dbReference>
<evidence type="ECO:0000256" key="1">
    <source>
        <dbReference type="SAM" id="Phobius"/>
    </source>
</evidence>
<protein>
    <submittedName>
        <fullName evidence="2">Uncharacterized protein</fullName>
    </submittedName>
</protein>
<reference evidence="2 3" key="1">
    <citation type="journal article" date="2016" name="Mol. Biol. Evol.">
        <title>Genome-Wide Survey of Gut Fungi (Harpellales) Reveals the First Horizontally Transferred Ubiquitin Gene from a Mosquito Host.</title>
        <authorList>
            <person name="Wang Y."/>
            <person name="White M.M."/>
            <person name="Kvist S."/>
            <person name="Moncalvo J.M."/>
        </authorList>
    </citation>
    <scope>NUCLEOTIDE SEQUENCE [LARGE SCALE GENOMIC DNA]</scope>
    <source>
        <strain evidence="2 3">ALG-7-W6</strain>
    </source>
</reference>
<dbReference type="EMBL" id="LSSL01002129">
    <property type="protein sequence ID" value="OLY81825.1"/>
    <property type="molecule type" value="Genomic_DNA"/>
</dbReference>
<evidence type="ECO:0000313" key="3">
    <source>
        <dbReference type="Proteomes" id="UP000187455"/>
    </source>
</evidence>
<dbReference type="GO" id="GO:0016020">
    <property type="term" value="C:membrane"/>
    <property type="evidence" value="ECO:0007669"/>
    <property type="project" value="InterPro"/>
</dbReference>
<dbReference type="InterPro" id="IPR009637">
    <property type="entry name" value="GPR107/GPR108-like"/>
</dbReference>
<sequence>MLGFFPSRGLLDIYFENRDDRVFHLVTYGIEDNGLIDITVGNLQSSYAEAPGNISILIYSSPTLSHIPSLLEALNSCQLSSNDLLIKAINEKKAELFDIPNHSDSWGKVLIANSINQGWWSVYLVNCKDFTTIDFWSRINVYQRPAHNFLSAGQIPLPFFFLVTCILQHLLSLYWLGLLFHNPKHAKNIHYCFFLVLLFLGLETNFYAVKTIFMSTGIDAVAWNVDRFTSDLYFFLL</sequence>
<name>A0A1R0GYA6_9FUNG</name>
<proteinExistence type="predicted"/>
<dbReference type="OrthoDB" id="29657at2759"/>
<evidence type="ECO:0000313" key="2">
    <source>
        <dbReference type="EMBL" id="OLY81825.1"/>
    </source>
</evidence>
<organism evidence="2 3">
    <name type="scientific">Smittium mucronatum</name>
    <dbReference type="NCBI Taxonomy" id="133383"/>
    <lineage>
        <taxon>Eukaryota</taxon>
        <taxon>Fungi</taxon>
        <taxon>Fungi incertae sedis</taxon>
        <taxon>Zoopagomycota</taxon>
        <taxon>Kickxellomycotina</taxon>
        <taxon>Harpellomycetes</taxon>
        <taxon>Harpellales</taxon>
        <taxon>Legeriomycetaceae</taxon>
        <taxon>Smittium</taxon>
    </lineage>
</organism>
<keyword evidence="1" id="KW-0472">Membrane</keyword>
<feature type="transmembrane region" description="Helical" evidence="1">
    <location>
        <begin position="157"/>
        <end position="176"/>
    </location>
</feature>